<dbReference type="EMBL" id="KT962245">
    <property type="protein sequence ID" value="ALO80087.1"/>
    <property type="molecule type" value="Genomic_RNA"/>
</dbReference>
<proteinExistence type="predicted"/>
<evidence type="ECO:0000313" key="3">
    <source>
        <dbReference type="Proteomes" id="UP000229115"/>
    </source>
</evidence>
<organism evidence="2 3">
    <name type="scientific">Cellulophaga phage phi4:1_13</name>
    <dbReference type="NCBI Taxonomy" id="1747284"/>
    <lineage>
        <taxon>Viruses</taxon>
        <taxon>Duplodnaviria</taxon>
        <taxon>Heunggongvirae</taxon>
        <taxon>Uroviricota</taxon>
        <taxon>Caudoviricetes</taxon>
        <taxon>Lightbulbvirus</taxon>
        <taxon>Lightbulbvirus Cba41</taxon>
    </lineage>
</organism>
<evidence type="ECO:0008006" key="4">
    <source>
        <dbReference type="Google" id="ProtNLM"/>
    </source>
</evidence>
<gene>
    <name evidence="2" type="ORF">Phi4113_078</name>
</gene>
<feature type="transmembrane region" description="Helical" evidence="1">
    <location>
        <begin position="15"/>
        <end position="35"/>
    </location>
</feature>
<keyword evidence="1" id="KW-0472">Membrane</keyword>
<accession>A0A0S2MVZ4</accession>
<keyword evidence="1" id="KW-1133">Transmembrane helix</keyword>
<name>A0A0S2MVZ4_9CAUD</name>
<reference evidence="2 3" key="1">
    <citation type="submission" date="2015-10" db="EMBL/GenBank/DDBJ databases">
        <title>Large-scale maps of variable infection efficiencies in aquatic Bacteriodetes phage-host model systems.</title>
        <authorList>
            <person name="Holmfeldt K."/>
            <person name="Solonenko N."/>
            <person name="Howard-Varona C."/>
            <person name="Moreno M."/>
            <person name="Malmstrom R.R."/>
            <person name="Blow M.J."/>
            <person name="Sullivan M.B."/>
        </authorList>
    </citation>
    <scope>NUCLEOTIDE SEQUENCE [LARGE SCALE GENOMIC DNA]</scope>
</reference>
<evidence type="ECO:0000256" key="1">
    <source>
        <dbReference type="SAM" id="Phobius"/>
    </source>
</evidence>
<evidence type="ECO:0000313" key="2">
    <source>
        <dbReference type="EMBL" id="ALO80087.1"/>
    </source>
</evidence>
<dbReference type="Proteomes" id="UP000229115">
    <property type="component" value="Segment"/>
</dbReference>
<protein>
    <recommendedName>
        <fullName evidence="4">Transmembrane protein</fullName>
    </recommendedName>
</protein>
<sequence>MIFGSGRVLSDCQGILIACLLLLWVLSIYILHLIIPRKYLDNTS</sequence>
<keyword evidence="1" id="KW-0812">Transmembrane</keyword>